<dbReference type="AlphaFoldDB" id="A0A8X6R6Y8"/>
<gene>
    <name evidence="1" type="ORF">NPIL_36241</name>
</gene>
<name>A0A8X6R6Y8_NEPPI</name>
<comment type="caution">
    <text evidence="1">The sequence shown here is derived from an EMBL/GenBank/DDBJ whole genome shotgun (WGS) entry which is preliminary data.</text>
</comment>
<dbReference type="Proteomes" id="UP000887013">
    <property type="component" value="Unassembled WGS sequence"/>
</dbReference>
<organism evidence="1 2">
    <name type="scientific">Nephila pilipes</name>
    <name type="common">Giant wood spider</name>
    <name type="synonym">Nephila maculata</name>
    <dbReference type="NCBI Taxonomy" id="299642"/>
    <lineage>
        <taxon>Eukaryota</taxon>
        <taxon>Metazoa</taxon>
        <taxon>Ecdysozoa</taxon>
        <taxon>Arthropoda</taxon>
        <taxon>Chelicerata</taxon>
        <taxon>Arachnida</taxon>
        <taxon>Araneae</taxon>
        <taxon>Araneomorphae</taxon>
        <taxon>Entelegynae</taxon>
        <taxon>Araneoidea</taxon>
        <taxon>Nephilidae</taxon>
        <taxon>Nephila</taxon>
    </lineage>
</organism>
<keyword evidence="2" id="KW-1185">Reference proteome</keyword>
<sequence>MINVQADRCVQKTTSADRQWPVAQAKLNVPSGKPKLHHSLYNQYSLNGLITKSHTKGNRENGPVMECEINGLSQCHWKGSVGNYLHTESCVWRGTIL</sequence>
<proteinExistence type="predicted"/>
<evidence type="ECO:0000313" key="1">
    <source>
        <dbReference type="EMBL" id="GFU52610.1"/>
    </source>
</evidence>
<evidence type="ECO:0000313" key="2">
    <source>
        <dbReference type="Proteomes" id="UP000887013"/>
    </source>
</evidence>
<accession>A0A8X6R6Y8</accession>
<protein>
    <submittedName>
        <fullName evidence="1">Uncharacterized protein</fullName>
    </submittedName>
</protein>
<reference evidence="1" key="1">
    <citation type="submission" date="2020-08" db="EMBL/GenBank/DDBJ databases">
        <title>Multicomponent nature underlies the extraordinary mechanical properties of spider dragline silk.</title>
        <authorList>
            <person name="Kono N."/>
            <person name="Nakamura H."/>
            <person name="Mori M."/>
            <person name="Yoshida Y."/>
            <person name="Ohtoshi R."/>
            <person name="Malay A.D."/>
            <person name="Moran D.A.P."/>
            <person name="Tomita M."/>
            <person name="Numata K."/>
            <person name="Arakawa K."/>
        </authorList>
    </citation>
    <scope>NUCLEOTIDE SEQUENCE</scope>
</reference>
<dbReference type="EMBL" id="BMAW01038574">
    <property type="protein sequence ID" value="GFU52610.1"/>
    <property type="molecule type" value="Genomic_DNA"/>
</dbReference>